<evidence type="ECO:0000313" key="4">
    <source>
        <dbReference type="Proteomes" id="UP001183643"/>
    </source>
</evidence>
<keyword evidence="2" id="KW-0560">Oxidoreductase</keyword>
<dbReference type="Proteomes" id="UP001183643">
    <property type="component" value="Unassembled WGS sequence"/>
</dbReference>
<dbReference type="SUPFAM" id="SSF51735">
    <property type="entry name" value="NAD(P)-binding Rossmann-fold domains"/>
    <property type="match status" value="1"/>
</dbReference>
<proteinExistence type="inferred from homology"/>
<dbReference type="PANTHER" id="PTHR43976:SF16">
    <property type="entry name" value="SHORT-CHAIN DEHYDROGENASE_REDUCTASE FAMILY PROTEIN"/>
    <property type="match status" value="1"/>
</dbReference>
<comment type="caution">
    <text evidence="3">The sequence shown here is derived from an EMBL/GenBank/DDBJ whole genome shotgun (WGS) entry which is preliminary data.</text>
</comment>
<evidence type="ECO:0000256" key="2">
    <source>
        <dbReference type="ARBA" id="ARBA00023002"/>
    </source>
</evidence>
<name>A0AAE3YI71_9ACTN</name>
<comment type="similarity">
    <text evidence="1">Belongs to the short-chain dehydrogenases/reductases (SDR) family.</text>
</comment>
<dbReference type="Gene3D" id="3.40.50.720">
    <property type="entry name" value="NAD(P)-binding Rossmann-like Domain"/>
    <property type="match status" value="1"/>
</dbReference>
<dbReference type="InterPro" id="IPR051911">
    <property type="entry name" value="SDR_oxidoreductase"/>
</dbReference>
<organism evidence="3 4">
    <name type="scientific">Catenuloplanes atrovinosus</name>
    <dbReference type="NCBI Taxonomy" id="137266"/>
    <lineage>
        <taxon>Bacteria</taxon>
        <taxon>Bacillati</taxon>
        <taxon>Actinomycetota</taxon>
        <taxon>Actinomycetes</taxon>
        <taxon>Micromonosporales</taxon>
        <taxon>Micromonosporaceae</taxon>
        <taxon>Catenuloplanes</taxon>
    </lineage>
</organism>
<dbReference type="PANTHER" id="PTHR43976">
    <property type="entry name" value="SHORT CHAIN DEHYDROGENASE"/>
    <property type="match status" value="1"/>
</dbReference>
<dbReference type="InterPro" id="IPR036291">
    <property type="entry name" value="NAD(P)-bd_dom_sf"/>
</dbReference>
<dbReference type="NCBIfam" id="NF006119">
    <property type="entry name" value="PRK08264.1-5"/>
    <property type="match status" value="1"/>
</dbReference>
<dbReference type="Pfam" id="PF00106">
    <property type="entry name" value="adh_short"/>
    <property type="match status" value="1"/>
</dbReference>
<dbReference type="AlphaFoldDB" id="A0AAE3YI71"/>
<dbReference type="PRINTS" id="PR00081">
    <property type="entry name" value="GDHRDH"/>
</dbReference>
<dbReference type="InterPro" id="IPR002347">
    <property type="entry name" value="SDR_fam"/>
</dbReference>
<protein>
    <submittedName>
        <fullName evidence="3">NAD(P)-dependent dehydrogenase (Short-subunit alcohol dehydrogenase family)</fullName>
    </submittedName>
</protein>
<keyword evidence="4" id="KW-1185">Reference proteome</keyword>
<accession>A0AAE3YI71</accession>
<gene>
    <name evidence="3" type="ORF">J2S41_001151</name>
</gene>
<evidence type="ECO:0000256" key="1">
    <source>
        <dbReference type="ARBA" id="ARBA00006484"/>
    </source>
</evidence>
<sequence>MKLENSVALVTGANRGLGRDFAEQLLERGAAKVYATARQPESVDLPGAEVLRLDITDPASIADVAARATDLTLLVNNAGNASFANLVDGDETEIRGQLDVFFWGPLRLVRAFAPILRANGGGGILNINSAMSWVAGGRANAYHVAKAAQWAMTNSVRGELDGQGTHVAGAYFGMTDTGHQDFWTGPLNDAAEIARRTLTACEAGEVEIIPDELGANAKAMLAGPPRVHPTAG</sequence>
<evidence type="ECO:0000313" key="3">
    <source>
        <dbReference type="EMBL" id="MDR7274373.1"/>
    </source>
</evidence>
<dbReference type="GO" id="GO:0016491">
    <property type="term" value="F:oxidoreductase activity"/>
    <property type="evidence" value="ECO:0007669"/>
    <property type="project" value="UniProtKB-KW"/>
</dbReference>
<dbReference type="RefSeq" id="WP_310363997.1">
    <property type="nucleotide sequence ID" value="NZ_JAVDYB010000001.1"/>
</dbReference>
<dbReference type="EMBL" id="JAVDYB010000001">
    <property type="protein sequence ID" value="MDR7274373.1"/>
    <property type="molecule type" value="Genomic_DNA"/>
</dbReference>
<reference evidence="3" key="1">
    <citation type="submission" date="2023-07" db="EMBL/GenBank/DDBJ databases">
        <title>Sequencing the genomes of 1000 actinobacteria strains.</title>
        <authorList>
            <person name="Klenk H.-P."/>
        </authorList>
    </citation>
    <scope>NUCLEOTIDE SEQUENCE</scope>
    <source>
        <strain evidence="3">DSM 44707</strain>
    </source>
</reference>